<dbReference type="Proteomes" id="UP001501705">
    <property type="component" value="Unassembled WGS sequence"/>
</dbReference>
<name>A0ABN2DKG3_9ACTN</name>
<keyword evidence="2" id="KW-1185">Reference proteome</keyword>
<evidence type="ECO:0000313" key="2">
    <source>
        <dbReference type="Proteomes" id="UP001501705"/>
    </source>
</evidence>
<gene>
    <name evidence="1" type="ORF">GCM10009804_39170</name>
</gene>
<organism evidence="1 2">
    <name type="scientific">Kribbella hippodromi</name>
    <dbReference type="NCBI Taxonomy" id="434347"/>
    <lineage>
        <taxon>Bacteria</taxon>
        <taxon>Bacillati</taxon>
        <taxon>Actinomycetota</taxon>
        <taxon>Actinomycetes</taxon>
        <taxon>Propionibacteriales</taxon>
        <taxon>Kribbellaceae</taxon>
        <taxon>Kribbella</taxon>
    </lineage>
</organism>
<accession>A0ABN2DKG3</accession>
<comment type="caution">
    <text evidence="1">The sequence shown here is derived from an EMBL/GenBank/DDBJ whole genome shotgun (WGS) entry which is preliminary data.</text>
</comment>
<protein>
    <submittedName>
        <fullName evidence="1">Uncharacterized protein</fullName>
    </submittedName>
</protein>
<evidence type="ECO:0000313" key="1">
    <source>
        <dbReference type="EMBL" id="GAA1578864.1"/>
    </source>
</evidence>
<dbReference type="EMBL" id="BAAAPH010000012">
    <property type="protein sequence ID" value="GAA1578864.1"/>
    <property type="molecule type" value="Genomic_DNA"/>
</dbReference>
<reference evidence="1 2" key="1">
    <citation type="journal article" date="2019" name="Int. J. Syst. Evol. Microbiol.">
        <title>The Global Catalogue of Microorganisms (GCM) 10K type strain sequencing project: providing services to taxonomists for standard genome sequencing and annotation.</title>
        <authorList>
            <consortium name="The Broad Institute Genomics Platform"/>
            <consortium name="The Broad Institute Genome Sequencing Center for Infectious Disease"/>
            <person name="Wu L."/>
            <person name="Ma J."/>
        </authorList>
    </citation>
    <scope>NUCLEOTIDE SEQUENCE [LARGE SCALE GENOMIC DNA]</scope>
    <source>
        <strain evidence="1 2">JCM 15572</strain>
    </source>
</reference>
<sequence>MRGEPAVEGRAVSVSELEESGGWVSRCSFTLRWRVLGWPGVTWRVLSWAVPRRAVLRWVVPGWGVPEWAVLR</sequence>
<proteinExistence type="predicted"/>